<dbReference type="AlphaFoldDB" id="A0AAC9EZL3"/>
<protein>
    <submittedName>
        <fullName evidence="1">Uncharacterized protein</fullName>
    </submittedName>
</protein>
<reference evidence="2" key="1">
    <citation type="submission" date="2015-10" db="EMBL/GenBank/DDBJ databases">
        <title>Bioinformatic analysis of the first complete genome sequence of Lactobacillus kunkeei strain MP2, an Apis mellifera gut isolate.</title>
        <authorList>
            <person name="Asenjo F."/>
            <person name="Olmos A."/>
            <person name="Henriquez-Piskulich P."/>
            <person name="Aldea P."/>
            <person name="Ugalde J.A."/>
            <person name="Trombert A.N."/>
        </authorList>
    </citation>
    <scope>NUCLEOTIDE SEQUENCE [LARGE SCALE GENOMIC DNA]</scope>
    <source>
        <strain evidence="2">MP2</strain>
    </source>
</reference>
<dbReference type="EMBL" id="CP012920">
    <property type="protein sequence ID" value="ALJ30813.1"/>
    <property type="molecule type" value="Genomic_DNA"/>
</dbReference>
<dbReference type="Proteomes" id="UP000067203">
    <property type="component" value="Chromosome"/>
</dbReference>
<proteinExistence type="predicted"/>
<accession>A0AAC9EZL3</accession>
<name>A0AAC9EZL3_9LACO</name>
<dbReference type="RefSeq" id="WP_034532558.1">
    <property type="nucleotide sequence ID" value="NZ_JPUI01000041.1"/>
</dbReference>
<evidence type="ECO:0000313" key="2">
    <source>
        <dbReference type="Proteomes" id="UP000067203"/>
    </source>
</evidence>
<sequence>MQTSFKNINKKSVITTDKGSISIYKVYGGPSYDDNNKVQYPVALISFKVTNNTNKELSASQISNDTQLTPYALHDGKYDSLDQPIVLGSVYKSNDEKNSDNYNKLNSAGDEWTNSKILPHKTSILVNPNPIIIATNKPKDEYLKLEPVQVNRDSSFIDSKNNKLTLDQVSGENVKNPTDILN</sequence>
<organism evidence="1 2">
    <name type="scientific">Apilactobacillus kunkeei</name>
    <dbReference type="NCBI Taxonomy" id="148814"/>
    <lineage>
        <taxon>Bacteria</taxon>
        <taxon>Bacillati</taxon>
        <taxon>Bacillota</taxon>
        <taxon>Bacilli</taxon>
        <taxon>Lactobacillales</taxon>
        <taxon>Lactobacillaceae</taxon>
        <taxon>Apilactobacillus</taxon>
    </lineage>
</organism>
<reference evidence="1 2" key="2">
    <citation type="journal article" date="2016" name="PeerJ">
        <title>Genome sequencing and analysis of the first complete genome of Lactobacillus kunkeei strain MP2, an Apis mellifera gut isolate.</title>
        <authorList>
            <person name="Asenjo F."/>
            <person name="Olmos A."/>
            <person name="Henriquez-Piskulich P."/>
            <person name="Polanco V."/>
            <person name="Aldea P."/>
            <person name="Ugalde J.A."/>
            <person name="Trombert A.N."/>
        </authorList>
    </citation>
    <scope>NUCLEOTIDE SEQUENCE [LARGE SCALE GENOMIC DNA]</scope>
    <source>
        <strain evidence="1 2">MP2</strain>
    </source>
</reference>
<evidence type="ECO:0000313" key="1">
    <source>
        <dbReference type="EMBL" id="ALJ30813.1"/>
    </source>
</evidence>
<dbReference type="KEGG" id="lku:APS55_00535"/>
<gene>
    <name evidence="1" type="ORF">APS55_00535</name>
</gene>